<feature type="region of interest" description="Disordered" evidence="7">
    <location>
        <begin position="344"/>
        <end position="393"/>
    </location>
</feature>
<dbReference type="GO" id="GO:0005789">
    <property type="term" value="C:endoplasmic reticulum membrane"/>
    <property type="evidence" value="ECO:0007669"/>
    <property type="project" value="UniProtKB-SubCell"/>
</dbReference>
<evidence type="ECO:0000313" key="10">
    <source>
        <dbReference type="Proteomes" id="UP000799436"/>
    </source>
</evidence>
<keyword evidence="4 6" id="KW-1133">Transmembrane helix</keyword>
<sequence length="393" mass="42872">MAETSPEQQQYPHLNPYNDEPAASAGQGSVNTENVKNSAVQAKDSLVSSKYSDSSQTASARDYLTTMSSGAQNTAASISNSKTVQDIQNGPVAQKTREQLNQTGNEFGNLANSRTTPSTLTATGQDLTHYHSFFYNLLSWENPRATAISYATIVLFIFTTRYIPIVRYALRFAWIVLGITAAAEGTGRLVLDQGVVSKMRPKKYYTVPRETLENAMSDAQELINFFVIEFQRLIFAENIGATVLAFFTTLSTYYLIKITPAWGLALLFTTLVYFAPLVYISNKELIDSHLENASKIVNEQTQQVRDLAAHHSNKAYEASQATLKDYSAKAQEALGQAKRQAIDKGVVSQETADRTEEKLASAPSAPADKPAGPADAQAHAASAEPVTEPVLAH</sequence>
<evidence type="ECO:0000256" key="4">
    <source>
        <dbReference type="ARBA" id="ARBA00022989"/>
    </source>
</evidence>
<dbReference type="Proteomes" id="UP000799436">
    <property type="component" value="Unassembled WGS sequence"/>
</dbReference>
<protein>
    <recommendedName>
        <fullName evidence="6">Reticulon-like protein</fullName>
    </recommendedName>
</protein>
<evidence type="ECO:0000256" key="6">
    <source>
        <dbReference type="RuleBase" id="RU363132"/>
    </source>
</evidence>
<feature type="compositionally biased region" description="Polar residues" evidence="7">
    <location>
        <begin position="1"/>
        <end position="12"/>
    </location>
</feature>
<feature type="compositionally biased region" description="Low complexity" evidence="7">
    <location>
        <begin position="43"/>
        <end position="55"/>
    </location>
</feature>
<dbReference type="AlphaFoldDB" id="A0A6G1LKE9"/>
<keyword evidence="2 6" id="KW-0812">Transmembrane</keyword>
<reference evidence="9" key="1">
    <citation type="journal article" date="2020" name="Stud. Mycol.">
        <title>101 Dothideomycetes genomes: a test case for predicting lifestyles and emergence of pathogens.</title>
        <authorList>
            <person name="Haridas S."/>
            <person name="Albert R."/>
            <person name="Binder M."/>
            <person name="Bloem J."/>
            <person name="Labutti K."/>
            <person name="Salamov A."/>
            <person name="Andreopoulos B."/>
            <person name="Baker S."/>
            <person name="Barry K."/>
            <person name="Bills G."/>
            <person name="Bluhm B."/>
            <person name="Cannon C."/>
            <person name="Castanera R."/>
            <person name="Culley D."/>
            <person name="Daum C."/>
            <person name="Ezra D."/>
            <person name="Gonzalez J."/>
            <person name="Henrissat B."/>
            <person name="Kuo A."/>
            <person name="Liang C."/>
            <person name="Lipzen A."/>
            <person name="Lutzoni F."/>
            <person name="Magnuson J."/>
            <person name="Mondo S."/>
            <person name="Nolan M."/>
            <person name="Ohm R."/>
            <person name="Pangilinan J."/>
            <person name="Park H.-J."/>
            <person name="Ramirez L."/>
            <person name="Alfaro M."/>
            <person name="Sun H."/>
            <person name="Tritt A."/>
            <person name="Yoshinaga Y."/>
            <person name="Zwiers L.-H."/>
            <person name="Turgeon B."/>
            <person name="Goodwin S."/>
            <person name="Spatafora J."/>
            <person name="Crous P."/>
            <person name="Grigoriev I."/>
        </authorList>
    </citation>
    <scope>NUCLEOTIDE SEQUENCE</scope>
    <source>
        <strain evidence="9">CBS 116005</strain>
    </source>
</reference>
<feature type="transmembrane region" description="Helical" evidence="6">
    <location>
        <begin position="147"/>
        <end position="166"/>
    </location>
</feature>
<evidence type="ECO:0000256" key="7">
    <source>
        <dbReference type="SAM" id="MobiDB-lite"/>
    </source>
</evidence>
<dbReference type="OrthoDB" id="567788at2759"/>
<dbReference type="PROSITE" id="PS50845">
    <property type="entry name" value="RETICULON"/>
    <property type="match status" value="1"/>
</dbReference>
<evidence type="ECO:0000313" key="9">
    <source>
        <dbReference type="EMBL" id="KAF2773377.1"/>
    </source>
</evidence>
<feature type="compositionally biased region" description="Polar residues" evidence="7">
    <location>
        <begin position="26"/>
        <end position="40"/>
    </location>
</feature>
<proteinExistence type="predicted"/>
<accession>A0A6G1LKE9</accession>
<evidence type="ECO:0000259" key="8">
    <source>
        <dbReference type="PROSITE" id="PS50845"/>
    </source>
</evidence>
<evidence type="ECO:0000256" key="2">
    <source>
        <dbReference type="ARBA" id="ARBA00022692"/>
    </source>
</evidence>
<feature type="transmembrane region" description="Helical" evidence="6">
    <location>
        <begin position="262"/>
        <end position="280"/>
    </location>
</feature>
<dbReference type="EMBL" id="ML995811">
    <property type="protein sequence ID" value="KAF2773377.1"/>
    <property type="molecule type" value="Genomic_DNA"/>
</dbReference>
<evidence type="ECO:0000256" key="3">
    <source>
        <dbReference type="ARBA" id="ARBA00022824"/>
    </source>
</evidence>
<feature type="compositionally biased region" description="Low complexity" evidence="7">
    <location>
        <begin position="360"/>
        <end position="385"/>
    </location>
</feature>
<feature type="transmembrane region" description="Helical" evidence="6">
    <location>
        <begin position="172"/>
        <end position="191"/>
    </location>
</feature>
<feature type="region of interest" description="Disordered" evidence="7">
    <location>
        <begin position="1"/>
        <end position="58"/>
    </location>
</feature>
<keyword evidence="10" id="KW-1185">Reference proteome</keyword>
<dbReference type="Pfam" id="PF02453">
    <property type="entry name" value="Reticulon"/>
    <property type="match status" value="1"/>
</dbReference>
<gene>
    <name evidence="9" type="ORF">EJ03DRAFT_380136</name>
</gene>
<evidence type="ECO:0000256" key="1">
    <source>
        <dbReference type="ARBA" id="ARBA00004477"/>
    </source>
</evidence>
<name>A0A6G1LKE9_9PEZI</name>
<keyword evidence="3 6" id="KW-0256">Endoplasmic reticulum</keyword>
<comment type="subcellular location">
    <subcellularLocation>
        <location evidence="1 6">Endoplasmic reticulum membrane</location>
        <topology evidence="1 6">Multi-pass membrane protein</topology>
    </subcellularLocation>
</comment>
<dbReference type="InterPro" id="IPR003388">
    <property type="entry name" value="Reticulon"/>
</dbReference>
<keyword evidence="5 6" id="KW-0472">Membrane</keyword>
<evidence type="ECO:0000256" key="5">
    <source>
        <dbReference type="ARBA" id="ARBA00023136"/>
    </source>
</evidence>
<organism evidence="9 10">
    <name type="scientific">Teratosphaeria nubilosa</name>
    <dbReference type="NCBI Taxonomy" id="161662"/>
    <lineage>
        <taxon>Eukaryota</taxon>
        <taxon>Fungi</taxon>
        <taxon>Dikarya</taxon>
        <taxon>Ascomycota</taxon>
        <taxon>Pezizomycotina</taxon>
        <taxon>Dothideomycetes</taxon>
        <taxon>Dothideomycetidae</taxon>
        <taxon>Mycosphaerellales</taxon>
        <taxon>Teratosphaeriaceae</taxon>
        <taxon>Teratosphaeria</taxon>
    </lineage>
</organism>
<feature type="domain" description="Reticulon" evidence="8">
    <location>
        <begin position="134"/>
        <end position="331"/>
    </location>
</feature>
<feature type="transmembrane region" description="Helical" evidence="6">
    <location>
        <begin position="233"/>
        <end position="256"/>
    </location>
</feature>